<dbReference type="Pfam" id="PF00487">
    <property type="entry name" value="FA_desaturase"/>
    <property type="match status" value="1"/>
</dbReference>
<name>F0Y3P0_AURAN</name>
<feature type="transmembrane region" description="Helical" evidence="1">
    <location>
        <begin position="279"/>
        <end position="297"/>
    </location>
</feature>
<keyword evidence="1" id="KW-0812">Transmembrane</keyword>
<keyword evidence="1" id="KW-0472">Membrane</keyword>
<dbReference type="InterPro" id="IPR001199">
    <property type="entry name" value="Cyt_B5-like_heme/steroid-bd"/>
</dbReference>
<dbReference type="EMBL" id="GL833124">
    <property type="protein sequence ID" value="EGB09983.1"/>
    <property type="molecule type" value="Genomic_DNA"/>
</dbReference>
<evidence type="ECO:0000259" key="2">
    <source>
        <dbReference type="PROSITE" id="PS50255"/>
    </source>
</evidence>
<feature type="domain" description="Cytochrome b5 heme-binding" evidence="2">
    <location>
        <begin position="1"/>
        <end position="59"/>
    </location>
</feature>
<dbReference type="OrthoDB" id="260519at2759"/>
<dbReference type="Proteomes" id="UP000002729">
    <property type="component" value="Unassembled WGS sequence"/>
</dbReference>
<dbReference type="InterPro" id="IPR005804">
    <property type="entry name" value="FA_desaturase_dom"/>
</dbReference>
<dbReference type="GO" id="GO:0006629">
    <property type="term" value="P:lipid metabolic process"/>
    <property type="evidence" value="ECO:0007669"/>
    <property type="project" value="InterPro"/>
</dbReference>
<organism evidence="4">
    <name type="scientific">Aureococcus anophagefferens</name>
    <name type="common">Harmful bloom alga</name>
    <dbReference type="NCBI Taxonomy" id="44056"/>
    <lineage>
        <taxon>Eukaryota</taxon>
        <taxon>Sar</taxon>
        <taxon>Stramenopiles</taxon>
        <taxon>Ochrophyta</taxon>
        <taxon>Pelagophyceae</taxon>
        <taxon>Pelagomonadales</taxon>
        <taxon>Pelagomonadaceae</taxon>
        <taxon>Aureococcus</taxon>
    </lineage>
</organism>
<dbReference type="Pfam" id="PF00173">
    <property type="entry name" value="Cyt-b5"/>
    <property type="match status" value="1"/>
</dbReference>
<evidence type="ECO:0000313" key="3">
    <source>
        <dbReference type="EMBL" id="EGB09983.1"/>
    </source>
</evidence>
<gene>
    <name evidence="3" type="ORF">AURANDRAFT_2132</name>
</gene>
<protein>
    <recommendedName>
        <fullName evidence="2">Cytochrome b5 heme-binding domain-containing protein</fullName>
    </recommendedName>
</protein>
<dbReference type="GeneID" id="20219427"/>
<proteinExistence type="predicted"/>
<dbReference type="SUPFAM" id="SSF55856">
    <property type="entry name" value="Cytochrome b5-like heme/steroid binding domain"/>
    <property type="match status" value="1"/>
</dbReference>
<feature type="transmembrane region" description="Helical" evidence="1">
    <location>
        <begin position="250"/>
        <end position="272"/>
    </location>
</feature>
<reference evidence="3 4" key="1">
    <citation type="journal article" date="2011" name="Proc. Natl. Acad. Sci. U.S.A.">
        <title>Niche of harmful alga Aureococcus anophagefferens revealed through ecogenomics.</title>
        <authorList>
            <person name="Gobler C.J."/>
            <person name="Berry D.L."/>
            <person name="Dyhrman S.T."/>
            <person name="Wilhelm S.W."/>
            <person name="Salamov A."/>
            <person name="Lobanov A.V."/>
            <person name="Zhang Y."/>
            <person name="Collier J.L."/>
            <person name="Wurch L.L."/>
            <person name="Kustka A.B."/>
            <person name="Dill B.D."/>
            <person name="Shah M."/>
            <person name="VerBerkmoes N.C."/>
            <person name="Kuo A."/>
            <person name="Terry A."/>
            <person name="Pangilinan J."/>
            <person name="Lindquist E.A."/>
            <person name="Lucas S."/>
            <person name="Paulsen I.T."/>
            <person name="Hattenrath-Lehmann T.K."/>
            <person name="Talmage S.C."/>
            <person name="Walker E.A."/>
            <person name="Koch F."/>
            <person name="Burson A.M."/>
            <person name="Marcoval M.A."/>
            <person name="Tang Y.Z."/>
            <person name="Lecleir G.R."/>
            <person name="Coyne K.J."/>
            <person name="Berg G.M."/>
            <person name="Bertrand E.M."/>
            <person name="Saito M.A."/>
            <person name="Gladyshev V.N."/>
            <person name="Grigoriev I.V."/>
        </authorList>
    </citation>
    <scope>NUCLEOTIDE SEQUENCE [LARGE SCALE GENOMIC DNA]</scope>
    <source>
        <strain evidence="4">CCMP 1984</strain>
    </source>
</reference>
<dbReference type="Gene3D" id="3.10.120.10">
    <property type="entry name" value="Cytochrome b5-like heme/steroid binding domain"/>
    <property type="match status" value="1"/>
</dbReference>
<dbReference type="GO" id="GO:0016717">
    <property type="term" value="F:oxidoreductase activity, acting on paired donors, with oxidation of a pair of donors resulting in the reduction of molecular oxygen to two molecules of water"/>
    <property type="evidence" value="ECO:0007669"/>
    <property type="project" value="TreeGrafter"/>
</dbReference>
<dbReference type="AlphaFoldDB" id="F0Y3P0"/>
<dbReference type="GO" id="GO:0016020">
    <property type="term" value="C:membrane"/>
    <property type="evidence" value="ECO:0007669"/>
    <property type="project" value="TreeGrafter"/>
</dbReference>
<keyword evidence="4" id="KW-1185">Reference proteome</keyword>
<keyword evidence="1" id="KW-1133">Transmembrane helix</keyword>
<evidence type="ECO:0000313" key="4">
    <source>
        <dbReference type="Proteomes" id="UP000002729"/>
    </source>
</evidence>
<accession>F0Y3P0</accession>
<feature type="transmembrane region" description="Helical" evidence="1">
    <location>
        <begin position="119"/>
        <end position="138"/>
    </location>
</feature>
<dbReference type="InterPro" id="IPR036400">
    <property type="entry name" value="Cyt_B5-like_heme/steroid_sf"/>
</dbReference>
<dbReference type="PANTHER" id="PTHR19353">
    <property type="entry name" value="FATTY ACID DESATURASE 2"/>
    <property type="match status" value="1"/>
</dbReference>
<feature type="non-terminal residue" evidence="3">
    <location>
        <position position="1"/>
    </location>
</feature>
<dbReference type="PROSITE" id="PS50255">
    <property type="entry name" value="CYTOCHROME_B5_2"/>
    <property type="match status" value="1"/>
</dbReference>
<feature type="non-terminal residue" evidence="3">
    <location>
        <position position="403"/>
    </location>
</feature>
<dbReference type="InParanoid" id="F0Y3P0"/>
<feature type="transmembrane region" description="Helical" evidence="1">
    <location>
        <begin position="207"/>
        <end position="230"/>
    </location>
</feature>
<dbReference type="KEGG" id="aaf:AURANDRAFT_2132"/>
<dbReference type="PANTHER" id="PTHR19353:SF15">
    <property type="entry name" value="CYTOCHROME B5 HEME-BINDING DOMAIN-CONTAINING PROTEIN"/>
    <property type="match status" value="1"/>
</dbReference>
<dbReference type="OMA" id="GGAFWIE"/>
<dbReference type="RefSeq" id="XP_009034729.1">
    <property type="nucleotide sequence ID" value="XM_009036481.1"/>
</dbReference>
<evidence type="ECO:0000256" key="1">
    <source>
        <dbReference type="SAM" id="Phobius"/>
    </source>
</evidence>
<dbReference type="InterPro" id="IPR012171">
    <property type="entry name" value="Fatty_acid_desaturase"/>
</dbReference>
<sequence>WIIHGEAYDLSAFRERHPGGTTALDLCRGSDATDLFEQFHVMTDLHRAALRKYRVGGRAPATAAEPYSAFHEDVKAMVRDHFGGRGDAHKASWEHLGHMAVVFAVYAAGWRGWWAGDVVLGGLVLPVCAWLIMANFAHDGSHHAVSRKPWVNELALLTSSPLLYSYGSWYQQHCASHHLETNDPDSDVDVQHHPFTRWHRSMLRDSASMTGVVNLFWHFTAFLVSTINMSNVHPWKFVSGRMHRQGFMDGWRGGLAVASFLSSVAFLATPYFRFGPARAAALTLLPYLVTSAFFFTVTQISHVQAPCQKDQDRATGDFFKIQATTSLDYGVDSELWRFLTGGLNVQAIHHVLPVVNSCHYTKLYPKFYALCEKHGCAPANRPGILSAGYAHLKHIYDLGELYT</sequence>
<dbReference type="eggNOG" id="KOG4232">
    <property type="taxonomic scope" value="Eukaryota"/>
</dbReference>